<evidence type="ECO:0000256" key="3">
    <source>
        <dbReference type="ARBA" id="ARBA00022840"/>
    </source>
</evidence>
<dbReference type="InterPro" id="IPR043938">
    <property type="entry name" value="Ligase_CoA_dom"/>
</dbReference>
<dbReference type="SMART" id="SM00881">
    <property type="entry name" value="CoA_binding"/>
    <property type="match status" value="1"/>
</dbReference>
<reference evidence="7 8" key="1">
    <citation type="submission" date="2019-06" db="EMBL/GenBank/DDBJ databases">
        <title>Quisquiliibacterium sp. nov., isolated from a maize field.</title>
        <authorList>
            <person name="Lin S.-Y."/>
            <person name="Tsai C.-F."/>
            <person name="Young C.-C."/>
        </authorList>
    </citation>
    <scope>NUCLEOTIDE SEQUENCE [LARGE SCALE GENOMIC DNA]</scope>
    <source>
        <strain evidence="7 8">CC-CFT501</strain>
    </source>
</reference>
<dbReference type="Gene3D" id="3.40.50.720">
    <property type="entry name" value="NAD(P)-binding Rossmann-like Domain"/>
    <property type="match status" value="1"/>
</dbReference>
<dbReference type="AlphaFoldDB" id="A0A5C8NVY9"/>
<evidence type="ECO:0000313" key="8">
    <source>
        <dbReference type="Proteomes" id="UP000321548"/>
    </source>
</evidence>
<sequence>MTLKALLHPASVAIVGASQNPQKIGGMPVRLLAELGYRGTIHLINPAAEEVQGRRAYPSLAALPTTPDLAIIAVPAPAVEAALRQAADKGIGAAIVLSSGFAEVGEAGAAAQQRLADIARGSGMTLLGPNCLGTMNLREQLFATFSPAPLAGRPEPGAVAIVSQSGAFGGYAFSLARAGGLGLSHWITTGNEAATSVADVIDALVDDDDTRVILAYIEGARDGRRLQQALRRARAAGKPVIVTKVGRTDAGARAAMSHTASLSGEDSVYQAVFDDTGAVRATTIEQMFRLGQAFATGTPPRGRRLGIITVSGGVGTLMADAASDAGLALPPLPVAVAAELKRRIPFCSTANPVDVTGQITATYEVMDFAAIEAARCGAYDGLVLFLAAAGGAAGFADKFENTVRLVREAAPGLSLAFSGIVSPDLRRRLQAHGCLVHEEPTHAIEAMAAMERWLAAGADAVAVPSPVPETQSAATAMPPKDLPSGLLNEVAGLAFLASQGIPAAPHRHVRDADAAVEAWRALGGQAVLKIVSPDLLHKSDVGGVRVGLRDEEELREACATIEACVAAKAPQARREGFLVARRLDPRVELMLGARWDPTFGPLVILGLGGVAVELEPRTSVLTAPTTPARVRARLQALGVLRRLGVWRGHAPIDETPIVETVLRFAALAAALGPGLRTMEINPLMVTEDGVAAADAVVELGPPPQDQPSATRQAQSDLP</sequence>
<dbReference type="Pfam" id="PF13549">
    <property type="entry name" value="ATP-grasp_5"/>
    <property type="match status" value="1"/>
</dbReference>
<dbReference type="SUPFAM" id="SSF52210">
    <property type="entry name" value="Succinyl-CoA synthetase domains"/>
    <property type="match status" value="2"/>
</dbReference>
<dbReference type="Pfam" id="PF13380">
    <property type="entry name" value="CoA_binding_2"/>
    <property type="match status" value="1"/>
</dbReference>
<feature type="region of interest" description="Disordered" evidence="5">
    <location>
        <begin position="698"/>
        <end position="718"/>
    </location>
</feature>
<dbReference type="SUPFAM" id="SSF51735">
    <property type="entry name" value="NAD(P)-binding Rossmann-fold domains"/>
    <property type="match status" value="1"/>
</dbReference>
<dbReference type="Gene3D" id="3.30.1490.20">
    <property type="entry name" value="ATP-grasp fold, A domain"/>
    <property type="match status" value="1"/>
</dbReference>
<dbReference type="Gene3D" id="3.40.50.261">
    <property type="entry name" value="Succinyl-CoA synthetase domains"/>
    <property type="match status" value="2"/>
</dbReference>
<evidence type="ECO:0000259" key="6">
    <source>
        <dbReference type="SMART" id="SM00881"/>
    </source>
</evidence>
<dbReference type="OrthoDB" id="9807426at2"/>
<comment type="caution">
    <text evidence="7">The sequence shown here is derived from an EMBL/GenBank/DDBJ whole genome shotgun (WGS) entry which is preliminary data.</text>
</comment>
<organism evidence="7 8">
    <name type="scientific">Zeimonas arvi</name>
    <dbReference type="NCBI Taxonomy" id="2498847"/>
    <lineage>
        <taxon>Bacteria</taxon>
        <taxon>Pseudomonadati</taxon>
        <taxon>Pseudomonadota</taxon>
        <taxon>Betaproteobacteria</taxon>
        <taxon>Burkholderiales</taxon>
        <taxon>Burkholderiaceae</taxon>
        <taxon>Zeimonas</taxon>
    </lineage>
</organism>
<feature type="domain" description="CoA-binding" evidence="6">
    <location>
        <begin position="6"/>
        <end position="101"/>
    </location>
</feature>
<dbReference type="RefSeq" id="WP_147704508.1">
    <property type="nucleotide sequence ID" value="NZ_VDUY01000004.1"/>
</dbReference>
<dbReference type="Pfam" id="PF13607">
    <property type="entry name" value="Succ_CoA_lig"/>
    <property type="match status" value="1"/>
</dbReference>
<dbReference type="FunFam" id="3.30.1490.20:FF:000020">
    <property type="entry name" value="Protein lysine acetyltransferase"/>
    <property type="match status" value="1"/>
</dbReference>
<feature type="compositionally biased region" description="Polar residues" evidence="5">
    <location>
        <begin position="706"/>
        <end position="718"/>
    </location>
</feature>
<dbReference type="GO" id="GO:0043758">
    <property type="term" value="F:acetate-CoA ligase (ADP-forming) activity"/>
    <property type="evidence" value="ECO:0007669"/>
    <property type="project" value="InterPro"/>
</dbReference>
<dbReference type="Gene3D" id="3.30.470.20">
    <property type="entry name" value="ATP-grasp fold, B domain"/>
    <property type="match status" value="1"/>
</dbReference>
<dbReference type="InterPro" id="IPR013815">
    <property type="entry name" value="ATP_grasp_subdomain_1"/>
</dbReference>
<dbReference type="GO" id="GO:0005524">
    <property type="term" value="F:ATP binding"/>
    <property type="evidence" value="ECO:0007669"/>
    <property type="project" value="UniProtKB-KW"/>
</dbReference>
<evidence type="ECO:0000256" key="1">
    <source>
        <dbReference type="ARBA" id="ARBA00022598"/>
    </source>
</evidence>
<dbReference type="PANTHER" id="PTHR43334">
    <property type="entry name" value="ACETATE--COA LIGASE [ADP-FORMING]"/>
    <property type="match status" value="1"/>
</dbReference>
<dbReference type="InterPro" id="IPR051538">
    <property type="entry name" value="Acyl-CoA_Synth/Transferase"/>
</dbReference>
<comment type="similarity">
    <text evidence="4">In the N-terminal section; belongs to the acetate CoA ligase alpha subunit family.</text>
</comment>
<evidence type="ECO:0000256" key="5">
    <source>
        <dbReference type="SAM" id="MobiDB-lite"/>
    </source>
</evidence>
<dbReference type="Proteomes" id="UP000321548">
    <property type="component" value="Unassembled WGS sequence"/>
</dbReference>
<name>A0A5C8NVY9_9BURK</name>
<keyword evidence="8" id="KW-1185">Reference proteome</keyword>
<keyword evidence="1 7" id="KW-0436">Ligase</keyword>
<proteinExistence type="inferred from homology"/>
<dbReference type="InterPro" id="IPR036291">
    <property type="entry name" value="NAD(P)-bd_dom_sf"/>
</dbReference>
<gene>
    <name evidence="7" type="ORF">FHP08_11005</name>
</gene>
<keyword evidence="2" id="KW-0547">Nucleotide-binding</keyword>
<evidence type="ECO:0000313" key="7">
    <source>
        <dbReference type="EMBL" id="TXL65313.1"/>
    </source>
</evidence>
<dbReference type="InterPro" id="IPR003781">
    <property type="entry name" value="CoA-bd"/>
</dbReference>
<accession>A0A5C8NVY9</accession>
<protein>
    <submittedName>
        <fullName evidence="7">Acetate--CoA ligase family protein</fullName>
    </submittedName>
</protein>
<dbReference type="PANTHER" id="PTHR43334:SF1">
    <property type="entry name" value="3-HYDROXYPROPIONATE--COA LIGASE [ADP-FORMING]"/>
    <property type="match status" value="1"/>
</dbReference>
<keyword evidence="3" id="KW-0067">ATP-binding</keyword>
<dbReference type="SUPFAM" id="SSF56059">
    <property type="entry name" value="Glutathione synthetase ATP-binding domain-like"/>
    <property type="match status" value="1"/>
</dbReference>
<dbReference type="InterPro" id="IPR032875">
    <property type="entry name" value="Succ_CoA_lig_flav_dom"/>
</dbReference>
<evidence type="ECO:0000256" key="2">
    <source>
        <dbReference type="ARBA" id="ARBA00022741"/>
    </source>
</evidence>
<evidence type="ECO:0000256" key="4">
    <source>
        <dbReference type="ARBA" id="ARBA00060888"/>
    </source>
</evidence>
<dbReference type="InterPro" id="IPR016102">
    <property type="entry name" value="Succinyl-CoA_synth-like"/>
</dbReference>
<dbReference type="Pfam" id="PF19045">
    <property type="entry name" value="Ligase_CoA_2"/>
    <property type="match status" value="1"/>
</dbReference>
<dbReference type="EMBL" id="VDUY01000004">
    <property type="protein sequence ID" value="TXL65313.1"/>
    <property type="molecule type" value="Genomic_DNA"/>
</dbReference>